<keyword evidence="11" id="KW-1185">Reference proteome</keyword>
<evidence type="ECO:0000256" key="6">
    <source>
        <dbReference type="ARBA" id="ARBA00023163"/>
    </source>
</evidence>
<accession>A0A6A3C772</accession>
<keyword evidence="5" id="KW-0010">Activator</keyword>
<keyword evidence="4" id="KW-0238">DNA-binding</keyword>
<evidence type="ECO:0000313" key="10">
    <source>
        <dbReference type="EMBL" id="KAE8724626.1"/>
    </source>
</evidence>
<evidence type="ECO:0000256" key="7">
    <source>
        <dbReference type="ARBA" id="ARBA00023242"/>
    </source>
</evidence>
<dbReference type="AlphaFoldDB" id="A0A6A3C772"/>
<gene>
    <name evidence="10" type="ORF">F3Y22_tig00010263pilonHSYRG00215</name>
</gene>
<name>A0A6A3C772_HIBSY</name>
<keyword evidence="6" id="KW-0804">Transcription</keyword>
<evidence type="ECO:0000256" key="8">
    <source>
        <dbReference type="ARBA" id="ARBA00024343"/>
    </source>
</evidence>
<protein>
    <recommendedName>
        <fullName evidence="9">AP2/ERF domain-containing protein</fullName>
    </recommendedName>
</protein>
<dbReference type="Proteomes" id="UP000436088">
    <property type="component" value="Unassembled WGS sequence"/>
</dbReference>
<evidence type="ECO:0000256" key="3">
    <source>
        <dbReference type="ARBA" id="ARBA00023015"/>
    </source>
</evidence>
<comment type="caution">
    <text evidence="10">The sequence shown here is derived from an EMBL/GenBank/DDBJ whole genome shotgun (WGS) entry which is preliminary data.</text>
</comment>
<dbReference type="PANTHER" id="PTHR31194">
    <property type="entry name" value="SHN SHINE , DNA BINDING / TRANSCRIPTION FACTOR"/>
    <property type="match status" value="1"/>
</dbReference>
<feature type="domain" description="AP2/ERF" evidence="9">
    <location>
        <begin position="78"/>
        <end position="106"/>
    </location>
</feature>
<dbReference type="GO" id="GO:0009873">
    <property type="term" value="P:ethylene-activated signaling pathway"/>
    <property type="evidence" value="ECO:0007669"/>
    <property type="project" value="UniProtKB-KW"/>
</dbReference>
<keyword evidence="2" id="KW-0936">Ethylene signaling pathway</keyword>
<evidence type="ECO:0000259" key="9">
    <source>
        <dbReference type="PROSITE" id="PS51032"/>
    </source>
</evidence>
<evidence type="ECO:0000256" key="4">
    <source>
        <dbReference type="ARBA" id="ARBA00023125"/>
    </source>
</evidence>
<dbReference type="GO" id="GO:0003677">
    <property type="term" value="F:DNA binding"/>
    <property type="evidence" value="ECO:0007669"/>
    <property type="project" value="UniProtKB-KW"/>
</dbReference>
<dbReference type="GO" id="GO:0003700">
    <property type="term" value="F:DNA-binding transcription factor activity"/>
    <property type="evidence" value="ECO:0007669"/>
    <property type="project" value="InterPro"/>
</dbReference>
<evidence type="ECO:0000313" key="11">
    <source>
        <dbReference type="Proteomes" id="UP000436088"/>
    </source>
</evidence>
<evidence type="ECO:0000256" key="5">
    <source>
        <dbReference type="ARBA" id="ARBA00023159"/>
    </source>
</evidence>
<proteinExistence type="inferred from homology"/>
<evidence type="ECO:0000256" key="1">
    <source>
        <dbReference type="ARBA" id="ARBA00004123"/>
    </source>
</evidence>
<dbReference type="InterPro" id="IPR001471">
    <property type="entry name" value="AP2/ERF_dom"/>
</dbReference>
<sequence>MTEEEARMTRKVRVIFHDPYATDSSSSEDEYEDTVPRKSLRGRRFVREINNSKAPTSRKRFLSKALGDNKSSVAKGKKPVGVRQRKWGKWAAEIRHPLKKTGFGWLSEVSDSLLSYTSPSMQEADTSASVSVSKNSNDDCIDANKQVFNANFDDIPIPDLSFINDPLLPVSVGQELQHR</sequence>
<comment type="similarity">
    <text evidence="8">Belongs to the AP2/ERF transcription factor family. ERF subfamily.</text>
</comment>
<evidence type="ECO:0000256" key="2">
    <source>
        <dbReference type="ARBA" id="ARBA00022745"/>
    </source>
</evidence>
<keyword evidence="7" id="KW-0539">Nucleus</keyword>
<reference evidence="10" key="1">
    <citation type="submission" date="2019-09" db="EMBL/GenBank/DDBJ databases">
        <title>Draft genome information of white flower Hibiscus syriacus.</title>
        <authorList>
            <person name="Kim Y.-M."/>
        </authorList>
    </citation>
    <scope>NUCLEOTIDE SEQUENCE [LARGE SCALE GENOMIC DNA]</scope>
    <source>
        <strain evidence="10">YM2019G1</strain>
    </source>
</reference>
<organism evidence="10 11">
    <name type="scientific">Hibiscus syriacus</name>
    <name type="common">Rose of Sharon</name>
    <dbReference type="NCBI Taxonomy" id="106335"/>
    <lineage>
        <taxon>Eukaryota</taxon>
        <taxon>Viridiplantae</taxon>
        <taxon>Streptophyta</taxon>
        <taxon>Embryophyta</taxon>
        <taxon>Tracheophyta</taxon>
        <taxon>Spermatophyta</taxon>
        <taxon>Magnoliopsida</taxon>
        <taxon>eudicotyledons</taxon>
        <taxon>Gunneridae</taxon>
        <taxon>Pentapetalae</taxon>
        <taxon>rosids</taxon>
        <taxon>malvids</taxon>
        <taxon>Malvales</taxon>
        <taxon>Malvaceae</taxon>
        <taxon>Malvoideae</taxon>
        <taxon>Hibiscus</taxon>
    </lineage>
</organism>
<keyword evidence="3" id="KW-0805">Transcription regulation</keyword>
<dbReference type="InterPro" id="IPR050913">
    <property type="entry name" value="AP2/ERF_ERF"/>
</dbReference>
<dbReference type="PROSITE" id="PS51032">
    <property type="entry name" value="AP2_ERF"/>
    <property type="match status" value="1"/>
</dbReference>
<dbReference type="PANTHER" id="PTHR31194:SF62">
    <property type="entry name" value="ETHYLENE-RESPONSIVE TRANSCRIPTION FACTOR ERF118"/>
    <property type="match status" value="1"/>
</dbReference>
<dbReference type="GO" id="GO:0005634">
    <property type="term" value="C:nucleus"/>
    <property type="evidence" value="ECO:0007669"/>
    <property type="project" value="UniProtKB-SubCell"/>
</dbReference>
<dbReference type="EMBL" id="VEPZ02000459">
    <property type="protein sequence ID" value="KAE8724626.1"/>
    <property type="molecule type" value="Genomic_DNA"/>
</dbReference>
<comment type="subcellular location">
    <subcellularLocation>
        <location evidence="1">Nucleus</location>
    </subcellularLocation>
</comment>